<dbReference type="Pfam" id="PF15411">
    <property type="entry name" value="PH_10"/>
    <property type="match status" value="1"/>
</dbReference>
<dbReference type="EMBL" id="ML769425">
    <property type="protein sequence ID" value="KAE9403429.1"/>
    <property type="molecule type" value="Genomic_DNA"/>
</dbReference>
<dbReference type="SUPFAM" id="SSF48065">
    <property type="entry name" value="DBL homology domain (DH-domain)"/>
    <property type="match status" value="1"/>
</dbReference>
<dbReference type="PANTHER" id="PTHR44329">
    <property type="entry name" value="SERINE/THREONINE-PROTEIN KINASE TNNI3K-RELATED"/>
    <property type="match status" value="1"/>
</dbReference>
<dbReference type="InterPro" id="IPR001245">
    <property type="entry name" value="Ser-Thr/Tyr_kinase_cat_dom"/>
</dbReference>
<gene>
    <name evidence="2" type="ORF">BT96DRAFT_990287</name>
</gene>
<dbReference type="GO" id="GO:0005524">
    <property type="term" value="F:ATP binding"/>
    <property type="evidence" value="ECO:0007669"/>
    <property type="project" value="InterPro"/>
</dbReference>
<dbReference type="PROSITE" id="PS50011">
    <property type="entry name" value="PROTEIN_KINASE_DOM"/>
    <property type="match status" value="1"/>
</dbReference>
<dbReference type="GO" id="GO:0004674">
    <property type="term" value="F:protein serine/threonine kinase activity"/>
    <property type="evidence" value="ECO:0007669"/>
    <property type="project" value="TreeGrafter"/>
</dbReference>
<feature type="domain" description="Protein kinase" evidence="1">
    <location>
        <begin position="718"/>
        <end position="925"/>
    </location>
</feature>
<name>A0A6A4HY02_9AGAR</name>
<dbReference type="InterPro" id="IPR035899">
    <property type="entry name" value="DBL_dom_sf"/>
</dbReference>
<dbReference type="Proteomes" id="UP000799118">
    <property type="component" value="Unassembled WGS sequence"/>
</dbReference>
<evidence type="ECO:0000313" key="3">
    <source>
        <dbReference type="Proteomes" id="UP000799118"/>
    </source>
</evidence>
<evidence type="ECO:0000259" key="1">
    <source>
        <dbReference type="PROSITE" id="PS50011"/>
    </source>
</evidence>
<dbReference type="InterPro" id="IPR011009">
    <property type="entry name" value="Kinase-like_dom_sf"/>
</dbReference>
<organism evidence="2 3">
    <name type="scientific">Gymnopus androsaceus JB14</name>
    <dbReference type="NCBI Taxonomy" id="1447944"/>
    <lineage>
        <taxon>Eukaryota</taxon>
        <taxon>Fungi</taxon>
        <taxon>Dikarya</taxon>
        <taxon>Basidiomycota</taxon>
        <taxon>Agaricomycotina</taxon>
        <taxon>Agaricomycetes</taxon>
        <taxon>Agaricomycetidae</taxon>
        <taxon>Agaricales</taxon>
        <taxon>Marasmiineae</taxon>
        <taxon>Omphalotaceae</taxon>
        <taxon>Gymnopus</taxon>
    </lineage>
</organism>
<dbReference type="SUPFAM" id="SSF56112">
    <property type="entry name" value="Protein kinase-like (PK-like)"/>
    <property type="match status" value="1"/>
</dbReference>
<evidence type="ECO:0000313" key="2">
    <source>
        <dbReference type="EMBL" id="KAE9403429.1"/>
    </source>
</evidence>
<dbReference type="Gene3D" id="1.10.510.10">
    <property type="entry name" value="Transferase(Phosphotransferase) domain 1"/>
    <property type="match status" value="1"/>
</dbReference>
<reference evidence="2" key="1">
    <citation type="journal article" date="2019" name="Environ. Microbiol.">
        <title>Fungal ecological strategies reflected in gene transcription - a case study of two litter decomposers.</title>
        <authorList>
            <person name="Barbi F."/>
            <person name="Kohler A."/>
            <person name="Barry K."/>
            <person name="Baskaran P."/>
            <person name="Daum C."/>
            <person name="Fauchery L."/>
            <person name="Ihrmark K."/>
            <person name="Kuo A."/>
            <person name="LaButti K."/>
            <person name="Lipzen A."/>
            <person name="Morin E."/>
            <person name="Grigoriev I.V."/>
            <person name="Henrissat B."/>
            <person name="Lindahl B."/>
            <person name="Martin F."/>
        </authorList>
    </citation>
    <scope>NUCLEOTIDE SEQUENCE</scope>
    <source>
        <strain evidence="2">JB14</strain>
    </source>
</reference>
<dbReference type="AlphaFoldDB" id="A0A6A4HY02"/>
<dbReference type="PROSITE" id="PS00109">
    <property type="entry name" value="PROTEIN_KINASE_TYR"/>
    <property type="match status" value="1"/>
</dbReference>
<dbReference type="OrthoDB" id="6718656at2759"/>
<sequence length="925" mass="103743">MLELTKLSPGVTLRMRLRHTLTVTFTKGEDHLNGGIPSKFSFKRRFEQKKHPGLSLASTGRNLSTRSFSTAFHWCSAGVLLDLLGSPAPSYLSVDVEDFDFDLSLAERERFVQSFIQRVHLLEVQGRLSYGEVLRVEDMFNGTSSGFMKVLKTVNRILAALQDCYPGLFVAPEDADYKKSAAVQELIESERIHVEFLRMVVDHAAFLSCESKALETALESIVLNNQRLRQYHDRVLVSLQHAESTSSSIENWEAIFAFDEHPIRNNMASTYRSLCTSYLSLYDYIDQIMGTLEPVLAAHAQMLLDILCYVPTRIAEYCKELQVTIPPLSYVPASQLLYLENPIAHPPNLSQTTSLTILKMTDISTGIDEMSRELRTSRAVKILKGRAFQWRSPDSSHSIDPSELGTLVLDDQLMLEDTEVTTGPVEYQIFLFEAMLLCCLDGPRSRNQDRIQNEDMGPAKYPTRAWELGPALRRGMPLNLVYAIPTKEIREMRVLDFDSFELEWSRDSGQGQGSRRARFTMTLSFRCASGADQHDQWCSVLASFVPLVVDERYTMQTPHFSFEQLKMRRALSYQEIYQKNRRKTSQAQIFAKFKFSLSSSGGRRHSNPRPWSLIGRKGPHSESSSLHQQLLEEVGQEVDRMDEVLSPNMLPTLFTALSAGSKSSIPPLSPISLGGGADGDTGGFPPMVMPPTPPPEGDLVHEISASERVMDFTGQVTLEGRSAVAGGGYSDVWRGILNSSKNGRGQELKVAVKVIRSHQYGDVESEDILKRRLARELDVWKQLKHPNILPLYGTVSGFGRYDSLVCPWMENGSVSRYMEKWGDIMSMTDRLQVLCEVAEGLRYLHSHGIVHGDLTGSNILIDDNRRACLCDFGLSNIVTEFQGVFSSHSTISGAIRWADATLFTNQAAQVESDDLDEPPMPMLDG</sequence>
<dbReference type="PANTHER" id="PTHR44329:SF214">
    <property type="entry name" value="PROTEIN KINASE DOMAIN-CONTAINING PROTEIN"/>
    <property type="match status" value="1"/>
</dbReference>
<dbReference type="Pfam" id="PF07714">
    <property type="entry name" value="PK_Tyr_Ser-Thr"/>
    <property type="match status" value="1"/>
</dbReference>
<protein>
    <recommendedName>
        <fullName evidence="1">Protein kinase domain-containing protein</fullName>
    </recommendedName>
</protein>
<dbReference type="InterPro" id="IPR000719">
    <property type="entry name" value="Prot_kinase_dom"/>
</dbReference>
<dbReference type="Gene3D" id="1.20.900.10">
    <property type="entry name" value="Dbl homology (DH) domain"/>
    <property type="match status" value="1"/>
</dbReference>
<accession>A0A6A4HY02</accession>
<dbReference type="InterPro" id="IPR051681">
    <property type="entry name" value="Ser/Thr_Kinases-Pseudokinases"/>
</dbReference>
<proteinExistence type="predicted"/>
<keyword evidence="3" id="KW-1185">Reference proteome</keyword>
<dbReference type="InterPro" id="IPR008266">
    <property type="entry name" value="Tyr_kinase_AS"/>
</dbReference>